<feature type="domain" description="RING-type" evidence="5">
    <location>
        <begin position="576"/>
        <end position="632"/>
    </location>
</feature>
<dbReference type="SMART" id="SM00184">
    <property type="entry name" value="RING"/>
    <property type="match status" value="1"/>
</dbReference>
<protein>
    <recommendedName>
        <fullName evidence="5">RING-type domain-containing protein</fullName>
    </recommendedName>
</protein>
<reference evidence="6" key="2">
    <citation type="submission" date="2021-03" db="UniProtKB">
        <authorList>
            <consortium name="EnsemblPlants"/>
        </authorList>
    </citation>
    <scope>IDENTIFICATION</scope>
</reference>
<dbReference type="GO" id="GO:0000214">
    <property type="term" value="C:tRNA-intron endonuclease complex"/>
    <property type="evidence" value="ECO:0007669"/>
    <property type="project" value="TreeGrafter"/>
</dbReference>
<dbReference type="InterPro" id="IPR024336">
    <property type="entry name" value="tRNA_splic_suSen54_N"/>
</dbReference>
<dbReference type="PANTHER" id="PTHR21027">
    <property type="entry name" value="TRNA-SPLICING ENDONUCLEASE SUBUNIT SEN54"/>
    <property type="match status" value="1"/>
</dbReference>
<evidence type="ECO:0000256" key="3">
    <source>
        <dbReference type="PROSITE-ProRule" id="PRU00175"/>
    </source>
</evidence>
<evidence type="ECO:0000313" key="7">
    <source>
        <dbReference type="Proteomes" id="UP000596660"/>
    </source>
</evidence>
<dbReference type="Gramene" id="AUR62029731-RA">
    <property type="protein sequence ID" value="AUR62029731-RA:cds"/>
    <property type="gene ID" value="AUR62029731"/>
</dbReference>
<dbReference type="Proteomes" id="UP000596660">
    <property type="component" value="Unplaced"/>
</dbReference>
<dbReference type="CDD" id="cd16448">
    <property type="entry name" value="RING-H2"/>
    <property type="match status" value="1"/>
</dbReference>
<organism evidence="6 7">
    <name type="scientific">Chenopodium quinoa</name>
    <name type="common">Quinoa</name>
    <dbReference type="NCBI Taxonomy" id="63459"/>
    <lineage>
        <taxon>Eukaryota</taxon>
        <taxon>Viridiplantae</taxon>
        <taxon>Streptophyta</taxon>
        <taxon>Embryophyta</taxon>
        <taxon>Tracheophyta</taxon>
        <taxon>Spermatophyta</taxon>
        <taxon>Magnoliopsida</taxon>
        <taxon>eudicotyledons</taxon>
        <taxon>Gunneridae</taxon>
        <taxon>Pentapetalae</taxon>
        <taxon>Caryophyllales</taxon>
        <taxon>Chenopodiaceae</taxon>
        <taxon>Chenopodioideae</taxon>
        <taxon>Atripliceae</taxon>
        <taxon>Chenopodium</taxon>
    </lineage>
</organism>
<dbReference type="EnsemblPlants" id="AUR62029731-RA">
    <property type="protein sequence ID" value="AUR62029731-RA:cds"/>
    <property type="gene ID" value="AUR62029731"/>
</dbReference>
<dbReference type="PANTHER" id="PTHR21027:SF1">
    <property type="entry name" value="TRNA-SPLICING ENDONUCLEASE SUBUNIT SEN54"/>
    <property type="match status" value="1"/>
</dbReference>
<evidence type="ECO:0000256" key="4">
    <source>
        <dbReference type="SAM" id="MobiDB-lite"/>
    </source>
</evidence>
<evidence type="ECO:0000256" key="2">
    <source>
        <dbReference type="ARBA" id="ARBA00022694"/>
    </source>
</evidence>
<dbReference type="InterPro" id="IPR024337">
    <property type="entry name" value="tRNA_splic_suSen54"/>
</dbReference>
<dbReference type="Gene3D" id="3.30.40.10">
    <property type="entry name" value="Zinc/RING finger domain, C3HC4 (zinc finger)"/>
    <property type="match status" value="1"/>
</dbReference>
<dbReference type="AlphaFoldDB" id="A0A803MHY3"/>
<dbReference type="InterPro" id="IPR001841">
    <property type="entry name" value="Znf_RING"/>
</dbReference>
<evidence type="ECO:0000259" key="5">
    <source>
        <dbReference type="PROSITE" id="PS50089"/>
    </source>
</evidence>
<proteinExistence type="inferred from homology"/>
<dbReference type="Pfam" id="PF12928">
    <property type="entry name" value="tRNA_int_end_N2"/>
    <property type="match status" value="1"/>
</dbReference>
<keyword evidence="2" id="KW-0819">tRNA processing</keyword>
<evidence type="ECO:0000256" key="1">
    <source>
        <dbReference type="ARBA" id="ARBA00005736"/>
    </source>
</evidence>
<name>A0A803MHY3_CHEQI</name>
<reference evidence="6" key="1">
    <citation type="journal article" date="2017" name="Nature">
        <title>The genome of Chenopodium quinoa.</title>
        <authorList>
            <person name="Jarvis D.E."/>
            <person name="Ho Y.S."/>
            <person name="Lightfoot D.J."/>
            <person name="Schmoeckel S.M."/>
            <person name="Li B."/>
            <person name="Borm T.J.A."/>
            <person name="Ohyanagi H."/>
            <person name="Mineta K."/>
            <person name="Michell C.T."/>
            <person name="Saber N."/>
            <person name="Kharbatia N.M."/>
            <person name="Rupper R.R."/>
            <person name="Sharp A.R."/>
            <person name="Dally N."/>
            <person name="Boughton B.A."/>
            <person name="Woo Y.H."/>
            <person name="Gao G."/>
            <person name="Schijlen E.G.W.M."/>
            <person name="Guo X."/>
            <person name="Momin A.A."/>
            <person name="Negrao S."/>
            <person name="Al-Babili S."/>
            <person name="Gehring C."/>
            <person name="Roessner U."/>
            <person name="Jung C."/>
            <person name="Murphy K."/>
            <person name="Arold S.T."/>
            <person name="Gojobori T."/>
            <person name="van der Linden C.G."/>
            <person name="van Loo E.N."/>
            <person name="Jellen E.N."/>
            <person name="Maughan P.J."/>
            <person name="Tester M."/>
        </authorList>
    </citation>
    <scope>NUCLEOTIDE SEQUENCE [LARGE SCALE GENOMIC DNA]</scope>
    <source>
        <strain evidence="6">cv. PI 614886</strain>
    </source>
</reference>
<keyword evidence="3" id="KW-0479">Metal-binding</keyword>
<evidence type="ECO:0000313" key="6">
    <source>
        <dbReference type="EnsemblPlants" id="AUR62029731-RA:cds"/>
    </source>
</evidence>
<sequence>MKNKEQTMAALEIEEAKKKKQRRNKTQAAVATLSYDLFVSNKQLPKSQVMKKLNNIRDKIWNVATSMELTDGIHYIFELLNHGIVRFGHERVCDEEEFDEWTKDRDDGDAVEEQVPLIKGLERVDVDHEDGNNGELLERECGICLQSLKVDNNVARANDVGAIIKLLLPATSVMNTSMDGILEAEELSTSIDGLSDSEFSSQDSADDEFYSEAGSQTKLQFRSVVFKACWNDEMGVAEIMKHKGNLLKSMGINRNGKIYLSIEETLFLVQIGALLLVDDQNTALSLREIYPKVEEDKSGCSWEGFKIYQHLKSLGYILGRLGTPWSLKSVKSCTLVPDNTSENDNSTQILVAGTSIVQSLKNLQLKEAGPYSEDDLLNSVKMTFSEKSRFVVHLPVYEVYLPNSQFKKTCPGDPNFVVYPSSGHPPSLSDIKELERQSNGFPFKIGHVDDGRVSLFSFDKMELPVLSASLCYSMYVTSKYIPKSPLMKKLNELRDKIWNMATSMELIDGRVIELLDHGIVRFGHERVCNEEEFDEWTKDGNDGDVVEEEVSLIKGLERVDIDHGDGNNGELLERECGICLQSLKVDDNVARAIDSGAITKSLVKLPCKHVFHETCVLRWFHTKKKHVCPFCRFDLSQLDASDDSDDDSDDDFDDINDDSDDDSDDDFDDVNNDFDDDFDDVNDDSDDDDSEEFW</sequence>
<keyword evidence="3" id="KW-0862">Zinc</keyword>
<accession>A0A803MHY3</accession>
<dbReference type="PROSITE" id="PS50089">
    <property type="entry name" value="ZF_RING_2"/>
    <property type="match status" value="1"/>
</dbReference>
<comment type="similarity">
    <text evidence="1">Belongs to the SEN54 family.</text>
</comment>
<dbReference type="SUPFAM" id="SSF57850">
    <property type="entry name" value="RING/U-box"/>
    <property type="match status" value="1"/>
</dbReference>
<dbReference type="GO" id="GO:0000379">
    <property type="term" value="P:tRNA-type intron splice site recognition and cleavage"/>
    <property type="evidence" value="ECO:0007669"/>
    <property type="project" value="TreeGrafter"/>
</dbReference>
<feature type="region of interest" description="Disordered" evidence="4">
    <location>
        <begin position="641"/>
        <end position="694"/>
    </location>
</feature>
<keyword evidence="3" id="KW-0863">Zinc-finger</keyword>
<dbReference type="GO" id="GO:0008270">
    <property type="term" value="F:zinc ion binding"/>
    <property type="evidence" value="ECO:0007669"/>
    <property type="project" value="UniProtKB-KW"/>
</dbReference>
<dbReference type="Pfam" id="PF13639">
    <property type="entry name" value="zf-RING_2"/>
    <property type="match status" value="1"/>
</dbReference>
<keyword evidence="7" id="KW-1185">Reference proteome</keyword>
<dbReference type="InterPro" id="IPR013083">
    <property type="entry name" value="Znf_RING/FYVE/PHD"/>
</dbReference>